<name>A0ABM7IBE8_9MYCO</name>
<evidence type="ECO:0000313" key="8">
    <source>
        <dbReference type="Proteomes" id="UP000465609"/>
    </source>
</evidence>
<feature type="transmembrane region" description="Helical" evidence="6">
    <location>
        <begin position="250"/>
        <end position="269"/>
    </location>
</feature>
<dbReference type="PANTHER" id="PTHR30213:SF1">
    <property type="entry name" value="INNER MEMBRANE PROTEIN YHJD"/>
    <property type="match status" value="1"/>
</dbReference>
<protein>
    <submittedName>
        <fullName evidence="7">Inner membrane protein YhjD</fullName>
    </submittedName>
</protein>
<sequence>MTDSDQPGLLERLRQRHPWLDRIMRAQDRYQTCNGDFYAAGITYFTVFALFPLLMVGFAVGGFVLASRPDLLAELETHIRSAVAGDFGNQLVGLMDSAVKSRTSVGIIGLATAAWAGLGWMANLRNALTEMWEQQSEPDGWVRTKVSDLLALFSAFLATVITIGLTALGDSGLMTTLLHWLGIGHVPGLGVLLRAVSFVVSFAVAWLMFTWVIARLPREAVSLRSSARAALIAAVGFELFKQIASIYLRIVMHGPAGATFGPVLGLMVFAYITARLILFSTAWAATAPETVALASVPPPGPTTIVTRYREREGVDAGSVVVGAAVGLLGGLGLSRWTRRR</sequence>
<dbReference type="PANTHER" id="PTHR30213">
    <property type="entry name" value="INNER MEMBRANE PROTEIN YHJD"/>
    <property type="match status" value="1"/>
</dbReference>
<organism evidence="7 8">
    <name type="scientific">Mycolicibacterium aubagnense</name>
    <dbReference type="NCBI Taxonomy" id="319707"/>
    <lineage>
        <taxon>Bacteria</taxon>
        <taxon>Bacillati</taxon>
        <taxon>Actinomycetota</taxon>
        <taxon>Actinomycetes</taxon>
        <taxon>Mycobacteriales</taxon>
        <taxon>Mycobacteriaceae</taxon>
        <taxon>Mycolicibacterium</taxon>
    </lineage>
</organism>
<evidence type="ECO:0000256" key="4">
    <source>
        <dbReference type="ARBA" id="ARBA00022989"/>
    </source>
</evidence>
<dbReference type="NCBIfam" id="TIGR00766">
    <property type="entry name" value="inner membrane protein YhjD"/>
    <property type="match status" value="1"/>
</dbReference>
<dbReference type="Pfam" id="PF03631">
    <property type="entry name" value="Virul_fac_BrkB"/>
    <property type="match status" value="1"/>
</dbReference>
<feature type="transmembrane region" description="Helical" evidence="6">
    <location>
        <begin position="316"/>
        <end position="334"/>
    </location>
</feature>
<dbReference type="EMBL" id="AP022577">
    <property type="protein sequence ID" value="BBX83962.1"/>
    <property type="molecule type" value="Genomic_DNA"/>
</dbReference>
<evidence type="ECO:0000256" key="2">
    <source>
        <dbReference type="ARBA" id="ARBA00022475"/>
    </source>
</evidence>
<dbReference type="InterPro" id="IPR005274">
    <property type="entry name" value="IM_pro_YhjD"/>
</dbReference>
<feature type="transmembrane region" description="Helical" evidence="6">
    <location>
        <begin position="189"/>
        <end position="214"/>
    </location>
</feature>
<keyword evidence="3 6" id="KW-0812">Transmembrane</keyword>
<feature type="transmembrane region" description="Helical" evidence="6">
    <location>
        <begin position="37"/>
        <end position="66"/>
    </location>
</feature>
<evidence type="ECO:0000256" key="1">
    <source>
        <dbReference type="ARBA" id="ARBA00004651"/>
    </source>
</evidence>
<keyword evidence="8" id="KW-1185">Reference proteome</keyword>
<feature type="transmembrane region" description="Helical" evidence="6">
    <location>
        <begin position="105"/>
        <end position="128"/>
    </location>
</feature>
<keyword evidence="5 6" id="KW-0472">Membrane</keyword>
<keyword evidence="2" id="KW-1003">Cell membrane</keyword>
<evidence type="ECO:0000256" key="3">
    <source>
        <dbReference type="ARBA" id="ARBA00022692"/>
    </source>
</evidence>
<dbReference type="Proteomes" id="UP000465609">
    <property type="component" value="Chromosome"/>
</dbReference>
<evidence type="ECO:0000313" key="7">
    <source>
        <dbReference type="EMBL" id="BBX83962.1"/>
    </source>
</evidence>
<accession>A0ABM7IBE8</accession>
<reference evidence="7 8" key="1">
    <citation type="journal article" date="2019" name="Emerg. Microbes Infect.">
        <title>Comprehensive subspecies identification of 175 nontuberculous mycobacteria species based on 7547 genomic profiles.</title>
        <authorList>
            <person name="Matsumoto Y."/>
            <person name="Kinjo T."/>
            <person name="Motooka D."/>
            <person name="Nabeya D."/>
            <person name="Jung N."/>
            <person name="Uechi K."/>
            <person name="Horii T."/>
            <person name="Iida T."/>
            <person name="Fujita J."/>
            <person name="Nakamura S."/>
        </authorList>
    </citation>
    <scope>NUCLEOTIDE SEQUENCE [LARGE SCALE GENOMIC DNA]</scope>
    <source>
        <strain evidence="7 8">JCM 15296</strain>
    </source>
</reference>
<evidence type="ECO:0000256" key="5">
    <source>
        <dbReference type="ARBA" id="ARBA00023136"/>
    </source>
</evidence>
<gene>
    <name evidence="7" type="ORF">MAUB_18350</name>
</gene>
<dbReference type="InterPro" id="IPR017039">
    <property type="entry name" value="Virul_fac_BrkB"/>
</dbReference>
<proteinExistence type="predicted"/>
<evidence type="ECO:0000256" key="6">
    <source>
        <dbReference type="SAM" id="Phobius"/>
    </source>
</evidence>
<dbReference type="RefSeq" id="WP_138231878.1">
    <property type="nucleotide sequence ID" value="NZ_AP022577.1"/>
</dbReference>
<feature type="transmembrane region" description="Helical" evidence="6">
    <location>
        <begin position="149"/>
        <end position="169"/>
    </location>
</feature>
<keyword evidence="4 6" id="KW-1133">Transmembrane helix</keyword>
<comment type="subcellular location">
    <subcellularLocation>
        <location evidence="1">Cell membrane</location>
        <topology evidence="1">Multi-pass membrane protein</topology>
    </subcellularLocation>
</comment>